<accession>A0A3E0X2A1</accession>
<proteinExistence type="predicted"/>
<dbReference type="Proteomes" id="UP000256763">
    <property type="component" value="Unassembled WGS sequence"/>
</dbReference>
<comment type="caution">
    <text evidence="1">The sequence shown here is derived from an EMBL/GenBank/DDBJ whole genome shotgun (WGS) entry which is preliminary data.</text>
</comment>
<keyword evidence="2" id="KW-1185">Reference proteome</keyword>
<name>A0A3E0X2A1_9GAMM</name>
<evidence type="ECO:0000313" key="1">
    <source>
        <dbReference type="EMBL" id="RFA39617.1"/>
    </source>
</evidence>
<dbReference type="EMBL" id="NFZW01000001">
    <property type="protein sequence ID" value="RFA39617.1"/>
    <property type="molecule type" value="Genomic_DNA"/>
</dbReference>
<dbReference type="AlphaFoldDB" id="A0A3E0X2A1"/>
<protein>
    <submittedName>
        <fullName evidence="1">Uncharacterized protein</fullName>
    </submittedName>
</protein>
<reference evidence="2" key="1">
    <citation type="submission" date="2017-05" db="EMBL/GenBank/DDBJ databases">
        <authorList>
            <person name="Sharma S."/>
            <person name="Sidhu C."/>
            <person name="Pinnaka A.K."/>
        </authorList>
    </citation>
    <scope>NUCLEOTIDE SEQUENCE [LARGE SCALE GENOMIC DNA]</scope>
    <source>
        <strain evidence="2">AK93</strain>
    </source>
</reference>
<gene>
    <name evidence="1" type="ORF">CAL65_02395</name>
</gene>
<sequence length="239" mass="26635">MALMLSMSAFFISGVILLVGDWVSALVGACIALGLFGISLFIRFGLSPATGEVAIFDRKTGLVYLPLPHRCGPMVCRFKDLKAYYVTTVTLALRSSGGIELIPEVLPPEAPWSGFRIGMDSYGVGYDTLMADPWWSIVHRFMTSPEAAPWREHPDWARRVEAYRRLGLTIPELYPAGLTRPFIFGIAFDEESWSEQVEEYFARQGRPLPSDWPEGYVSAEGLARRFAYQAIRPTASKAS</sequence>
<evidence type="ECO:0000313" key="2">
    <source>
        <dbReference type="Proteomes" id="UP000256763"/>
    </source>
</evidence>
<organism evidence="1 2">
    <name type="scientific">Alkalilimnicola ehrlichii</name>
    <dbReference type="NCBI Taxonomy" id="351052"/>
    <lineage>
        <taxon>Bacteria</taxon>
        <taxon>Pseudomonadati</taxon>
        <taxon>Pseudomonadota</taxon>
        <taxon>Gammaproteobacteria</taxon>
        <taxon>Chromatiales</taxon>
        <taxon>Ectothiorhodospiraceae</taxon>
        <taxon>Alkalilimnicola</taxon>
    </lineage>
</organism>